<comment type="caution">
    <text evidence="1">The sequence shown here is derived from an EMBL/GenBank/DDBJ whole genome shotgun (WGS) entry which is preliminary data.</text>
</comment>
<evidence type="ECO:0000313" key="1">
    <source>
        <dbReference type="EMBL" id="OIQ98493.1"/>
    </source>
</evidence>
<proteinExistence type="predicted"/>
<evidence type="ECO:0008006" key="2">
    <source>
        <dbReference type="Google" id="ProtNLM"/>
    </source>
</evidence>
<name>A0A1J5SE58_9ZZZZ</name>
<protein>
    <recommendedName>
        <fullName evidence="2">TIGR04255 family protein</fullName>
    </recommendedName>
</protein>
<dbReference type="NCBIfam" id="TIGR04255">
    <property type="entry name" value="sporadTIGR04255"/>
    <property type="match status" value="1"/>
</dbReference>
<sequence length="260" mass="28964">MGTPLKNPPVYLTLAQVRFNPILKLVDFLPGIQESFRHAGYPDFERQQLMTIHVTLQDGKPIPTPVPQERFQFGNVEKSHLFILDGQSLTLQSTKYGQFETFSECFAKGLEIVNQAVNLAFTERVGLRYLDRVMPQVGETIEQYLADQVHGLASRLGGKPLYSFAEALNEVGNIKLVSRVAIQEGPLSFPADLQSNNMVFAERFASYTGKSAILDNDGFVEGREPFSASAVLKYLDSIHKVIGDAFKVAATPYAFLAWDK</sequence>
<organism evidence="1">
    <name type="scientific">mine drainage metagenome</name>
    <dbReference type="NCBI Taxonomy" id="410659"/>
    <lineage>
        <taxon>unclassified sequences</taxon>
        <taxon>metagenomes</taxon>
        <taxon>ecological metagenomes</taxon>
    </lineage>
</organism>
<dbReference type="EMBL" id="MLJW01000118">
    <property type="protein sequence ID" value="OIQ98493.1"/>
    <property type="molecule type" value="Genomic_DNA"/>
</dbReference>
<dbReference type="InterPro" id="IPR026349">
    <property type="entry name" value="CHP04255"/>
</dbReference>
<gene>
    <name evidence="1" type="ORF">GALL_194680</name>
</gene>
<reference evidence="1" key="1">
    <citation type="submission" date="2016-10" db="EMBL/GenBank/DDBJ databases">
        <title>Sequence of Gallionella enrichment culture.</title>
        <authorList>
            <person name="Poehlein A."/>
            <person name="Muehling M."/>
            <person name="Daniel R."/>
        </authorList>
    </citation>
    <scope>NUCLEOTIDE SEQUENCE</scope>
</reference>
<dbReference type="AlphaFoldDB" id="A0A1J5SE58"/>
<accession>A0A1J5SE58</accession>